<accession>A0ABW2H8W6</accession>
<protein>
    <submittedName>
        <fullName evidence="8">DoxX family protein</fullName>
    </submittedName>
</protein>
<comment type="subcellular location">
    <subcellularLocation>
        <location evidence="1">Membrane</location>
        <topology evidence="1">Multi-pass membrane protein</topology>
    </subcellularLocation>
</comment>
<feature type="transmembrane region" description="Helical" evidence="6">
    <location>
        <begin position="54"/>
        <end position="74"/>
    </location>
</feature>
<comment type="caution">
    <text evidence="8">The sequence shown here is derived from an EMBL/GenBank/DDBJ whole genome shotgun (WGS) entry which is preliminary data.</text>
</comment>
<feature type="region of interest" description="Disordered" evidence="5">
    <location>
        <begin position="164"/>
        <end position="190"/>
    </location>
</feature>
<dbReference type="PANTHER" id="PTHR33452">
    <property type="entry name" value="OXIDOREDUCTASE CATD-RELATED"/>
    <property type="match status" value="1"/>
</dbReference>
<feature type="compositionally biased region" description="Acidic residues" evidence="5">
    <location>
        <begin position="167"/>
        <end position="178"/>
    </location>
</feature>
<feature type="transmembrane region" description="Helical" evidence="6">
    <location>
        <begin position="130"/>
        <end position="149"/>
    </location>
</feature>
<proteinExistence type="predicted"/>
<gene>
    <name evidence="8" type="ORF">ACFQO7_30150</name>
</gene>
<keyword evidence="4 6" id="KW-0472">Membrane</keyword>
<evidence type="ECO:0000256" key="2">
    <source>
        <dbReference type="ARBA" id="ARBA00022692"/>
    </source>
</evidence>
<evidence type="ECO:0000256" key="3">
    <source>
        <dbReference type="ARBA" id="ARBA00022989"/>
    </source>
</evidence>
<feature type="compositionally biased region" description="Basic and acidic residues" evidence="5">
    <location>
        <begin position="179"/>
        <end position="190"/>
    </location>
</feature>
<reference evidence="9" key="1">
    <citation type="journal article" date="2019" name="Int. J. Syst. Evol. Microbiol.">
        <title>The Global Catalogue of Microorganisms (GCM) 10K type strain sequencing project: providing services to taxonomists for standard genome sequencing and annotation.</title>
        <authorList>
            <consortium name="The Broad Institute Genomics Platform"/>
            <consortium name="The Broad Institute Genome Sequencing Center for Infectious Disease"/>
            <person name="Wu L."/>
            <person name="Ma J."/>
        </authorList>
    </citation>
    <scope>NUCLEOTIDE SEQUENCE [LARGE SCALE GENOMIC DNA]</scope>
    <source>
        <strain evidence="9">CGMCC 1.9106</strain>
    </source>
</reference>
<feature type="transmembrane region" description="Helical" evidence="6">
    <location>
        <begin position="81"/>
        <end position="102"/>
    </location>
</feature>
<dbReference type="Proteomes" id="UP001596392">
    <property type="component" value="Unassembled WGS sequence"/>
</dbReference>
<dbReference type="RefSeq" id="WP_376809550.1">
    <property type="nucleotide sequence ID" value="NZ_JBHTAC010000044.1"/>
</dbReference>
<feature type="transmembrane region" description="Helical" evidence="6">
    <location>
        <begin position="12"/>
        <end position="34"/>
    </location>
</feature>
<evidence type="ECO:0000256" key="1">
    <source>
        <dbReference type="ARBA" id="ARBA00004141"/>
    </source>
</evidence>
<name>A0ABW2H8W6_9ACTN</name>
<keyword evidence="3 6" id="KW-1133">Transmembrane helix</keyword>
<evidence type="ECO:0000256" key="6">
    <source>
        <dbReference type="SAM" id="Phobius"/>
    </source>
</evidence>
<evidence type="ECO:0000313" key="8">
    <source>
        <dbReference type="EMBL" id="MFC7246763.1"/>
    </source>
</evidence>
<feature type="domain" description="Methylamine utilisation protein MauE" evidence="7">
    <location>
        <begin position="12"/>
        <end position="145"/>
    </location>
</feature>
<dbReference type="PANTHER" id="PTHR33452:SF1">
    <property type="entry name" value="INNER MEMBRANE PROTEIN YPHA-RELATED"/>
    <property type="match status" value="1"/>
</dbReference>
<dbReference type="Pfam" id="PF07291">
    <property type="entry name" value="MauE"/>
    <property type="match status" value="1"/>
</dbReference>
<keyword evidence="2 6" id="KW-0812">Transmembrane</keyword>
<dbReference type="EMBL" id="JBHTAC010000044">
    <property type="protein sequence ID" value="MFC7246763.1"/>
    <property type="molecule type" value="Genomic_DNA"/>
</dbReference>
<evidence type="ECO:0000256" key="4">
    <source>
        <dbReference type="ARBA" id="ARBA00023136"/>
    </source>
</evidence>
<evidence type="ECO:0000259" key="7">
    <source>
        <dbReference type="Pfam" id="PF07291"/>
    </source>
</evidence>
<dbReference type="InterPro" id="IPR009908">
    <property type="entry name" value="Methylamine_util_MauE"/>
</dbReference>
<dbReference type="InterPro" id="IPR051907">
    <property type="entry name" value="DoxX-like_oxidoreductase"/>
</dbReference>
<evidence type="ECO:0000256" key="5">
    <source>
        <dbReference type="SAM" id="MobiDB-lite"/>
    </source>
</evidence>
<sequence length="190" mass="20371">MDERTGWSRAQPWVSLLVRLGLAGIFLVAGGLKVTDLAANGRAVNAYQIMSYDAAMVVGAIQPFVEIVVGLLLLVGLATRLAAWLSAGMMVAFIAGISSAWARGLNIDCGCFSKGGQLPPGVTPNYLPEIFRDVAFLAMAIFLIIYPVSRFSLDARLDRPFSAGLPADDDVLEEESDESSDHAAPRRERA</sequence>
<keyword evidence="9" id="KW-1185">Reference proteome</keyword>
<organism evidence="8 9">
    <name type="scientific">Catellatospora aurea</name>
    <dbReference type="NCBI Taxonomy" id="1337874"/>
    <lineage>
        <taxon>Bacteria</taxon>
        <taxon>Bacillati</taxon>
        <taxon>Actinomycetota</taxon>
        <taxon>Actinomycetes</taxon>
        <taxon>Micromonosporales</taxon>
        <taxon>Micromonosporaceae</taxon>
        <taxon>Catellatospora</taxon>
    </lineage>
</organism>
<evidence type="ECO:0000313" key="9">
    <source>
        <dbReference type="Proteomes" id="UP001596392"/>
    </source>
</evidence>